<dbReference type="Gene3D" id="3.30.420.10">
    <property type="entry name" value="Ribonuclease H-like superfamily/Ribonuclease H"/>
    <property type="match status" value="1"/>
</dbReference>
<dbReference type="InterPro" id="IPR036397">
    <property type="entry name" value="RNaseH_sf"/>
</dbReference>
<protein>
    <submittedName>
        <fullName evidence="2">Uncharacterized protein</fullName>
    </submittedName>
</protein>
<organism evidence="1 2">
    <name type="scientific">Strongyloides stercoralis</name>
    <name type="common">Threadworm</name>
    <dbReference type="NCBI Taxonomy" id="6248"/>
    <lineage>
        <taxon>Eukaryota</taxon>
        <taxon>Metazoa</taxon>
        <taxon>Ecdysozoa</taxon>
        <taxon>Nematoda</taxon>
        <taxon>Chromadorea</taxon>
        <taxon>Rhabditida</taxon>
        <taxon>Tylenchina</taxon>
        <taxon>Panagrolaimomorpha</taxon>
        <taxon>Strongyloidoidea</taxon>
        <taxon>Strongyloididae</taxon>
        <taxon>Strongyloides</taxon>
    </lineage>
</organism>
<dbReference type="WBParaSite" id="TCONS_00016080.p1">
    <property type="protein sequence ID" value="TCONS_00016080.p1"/>
    <property type="gene ID" value="XLOC_010706"/>
</dbReference>
<sequence length="195" mass="23448">IEKRTKIVILYINNIRKISKTKELFKNFYNLENPYIAIQLEIFLKNLVEVEALPINTRGVGEKQYSVNENQSTTLRKRAQELYYKKDTLRNITTKDLHLKRYKNQLKDCFLHKQIKVIKQEYLRDRVYKNYPKTLDDLKDNIEEGIANIRLNTLKKLMKSVYKKAKKCREVRGKHLDNVFYTYNVISLRNRAFIL</sequence>
<dbReference type="GO" id="GO:0003676">
    <property type="term" value="F:nucleic acid binding"/>
    <property type="evidence" value="ECO:0007669"/>
    <property type="project" value="InterPro"/>
</dbReference>
<name>A0AAF5DPK8_STRER</name>
<accession>A0AAF5DPK8</accession>
<proteinExistence type="predicted"/>
<keyword evidence="1" id="KW-1185">Reference proteome</keyword>
<dbReference type="AlphaFoldDB" id="A0AAF5DPK8"/>
<evidence type="ECO:0000313" key="1">
    <source>
        <dbReference type="Proteomes" id="UP000035681"/>
    </source>
</evidence>
<evidence type="ECO:0000313" key="2">
    <source>
        <dbReference type="WBParaSite" id="TCONS_00016080.p1"/>
    </source>
</evidence>
<reference evidence="2" key="1">
    <citation type="submission" date="2024-02" db="UniProtKB">
        <authorList>
            <consortium name="WormBaseParasite"/>
        </authorList>
    </citation>
    <scope>IDENTIFICATION</scope>
</reference>
<dbReference type="Proteomes" id="UP000035681">
    <property type="component" value="Unplaced"/>
</dbReference>